<reference evidence="1 2" key="1">
    <citation type="submission" date="2016-04" db="EMBL/GenBank/DDBJ databases">
        <title>Genome analyses suggest a sexual origin of heterokaryosis in a supposedly ancient asexual fungus.</title>
        <authorList>
            <person name="Ropars J."/>
            <person name="Sedzielewska K."/>
            <person name="Noel J."/>
            <person name="Charron P."/>
            <person name="Farinelli L."/>
            <person name="Marton T."/>
            <person name="Kruger M."/>
            <person name="Pelin A."/>
            <person name="Brachmann A."/>
            <person name="Corradi N."/>
        </authorList>
    </citation>
    <scope>NUCLEOTIDE SEQUENCE [LARGE SCALE GENOMIC DNA]</scope>
    <source>
        <strain evidence="1 2">A5</strain>
    </source>
</reference>
<evidence type="ECO:0000313" key="2">
    <source>
        <dbReference type="Proteomes" id="UP000232722"/>
    </source>
</evidence>
<comment type="caution">
    <text evidence="1">The sequence shown here is derived from an EMBL/GenBank/DDBJ whole genome shotgun (WGS) entry which is preliminary data.</text>
</comment>
<dbReference type="VEuPathDB" id="FungiDB:FUN_006294"/>
<dbReference type="VEuPathDB" id="FungiDB:RhiirFUN_010124"/>
<dbReference type="EMBL" id="LLXJ01001055">
    <property type="protein sequence ID" value="PKC04163.1"/>
    <property type="molecule type" value="Genomic_DNA"/>
</dbReference>
<dbReference type="AlphaFoldDB" id="A0A2N0PBF9"/>
<dbReference type="Proteomes" id="UP000232722">
    <property type="component" value="Unassembled WGS sequence"/>
</dbReference>
<accession>A0A2N0PBF9</accession>
<organism evidence="1 2">
    <name type="scientific">Rhizophagus irregularis</name>
    <dbReference type="NCBI Taxonomy" id="588596"/>
    <lineage>
        <taxon>Eukaryota</taxon>
        <taxon>Fungi</taxon>
        <taxon>Fungi incertae sedis</taxon>
        <taxon>Mucoromycota</taxon>
        <taxon>Glomeromycotina</taxon>
        <taxon>Glomeromycetes</taxon>
        <taxon>Glomerales</taxon>
        <taxon>Glomeraceae</taxon>
        <taxon>Rhizophagus</taxon>
    </lineage>
</organism>
<gene>
    <name evidence="1" type="ORF">RhiirA5_422656</name>
</gene>
<evidence type="ECO:0000313" key="1">
    <source>
        <dbReference type="EMBL" id="PKC04163.1"/>
    </source>
</evidence>
<reference evidence="1 2" key="2">
    <citation type="submission" date="2017-09" db="EMBL/GenBank/DDBJ databases">
        <title>Extensive intraspecific genome diversity in a model arbuscular mycorrhizal fungus.</title>
        <authorList>
            <person name="Chen E.C."/>
            <person name="Morin E."/>
            <person name="Beaudet D."/>
            <person name="Noel J."/>
            <person name="Ndikumana S."/>
            <person name="Charron P."/>
            <person name="St-Onge C."/>
            <person name="Giorgi J."/>
            <person name="Grigoriev I.V."/>
            <person name="Roux C."/>
            <person name="Martin F.M."/>
            <person name="Corradi N."/>
        </authorList>
    </citation>
    <scope>NUCLEOTIDE SEQUENCE [LARGE SCALE GENOMIC DNA]</scope>
    <source>
        <strain evidence="1 2">A5</strain>
    </source>
</reference>
<proteinExistence type="predicted"/>
<dbReference type="VEuPathDB" id="FungiDB:RhiirA1_478912"/>
<protein>
    <submittedName>
        <fullName evidence="1">Uncharacterized protein</fullName>
    </submittedName>
</protein>
<sequence>MLSLQELSKSVTETFSPDRVQKILVELGFGEDNVASWNEPIEVPFGVSSTLFIARVAIIYGLPFRHIDLYPELDYIQTHGGEIPKFVNKKIQSLSTKQILGGEPRNTIPENIFIYEYIYKPEEQALNVRNSFRRVYGGKRSGFHEKRFWGGLYATPDIEYAIKYAGRNGSLLVFDWSDLDRNLTYKILDDLEVWKATVKGFICLGNNNKPLPPQNYEDIIQGPISSNYDAISHCHEPVPLDTEQVVGKTDLGIKAFANPNNLYTKYIRPCVNSLEEEIFITAKLSKFDLNIRNSM</sequence>
<name>A0A2N0PBF9_9GLOM</name>